<dbReference type="Pfam" id="PF13730">
    <property type="entry name" value="HTH_36"/>
    <property type="match status" value="1"/>
</dbReference>
<dbReference type="InterPro" id="IPR036388">
    <property type="entry name" value="WH-like_DNA-bd_sf"/>
</dbReference>
<dbReference type="Gene3D" id="1.10.10.10">
    <property type="entry name" value="Winged helix-like DNA-binding domain superfamily/Winged helix DNA-binding domain"/>
    <property type="match status" value="1"/>
</dbReference>
<organism evidence="3">
    <name type="scientific">Bradyrhizobium diazoefficiens</name>
    <dbReference type="NCBI Taxonomy" id="1355477"/>
    <lineage>
        <taxon>Bacteria</taxon>
        <taxon>Pseudomonadati</taxon>
        <taxon>Pseudomonadota</taxon>
        <taxon>Alphaproteobacteria</taxon>
        <taxon>Hyphomicrobiales</taxon>
        <taxon>Nitrobacteraceae</taxon>
        <taxon>Bradyrhizobium</taxon>
    </lineage>
</organism>
<reference evidence="2" key="1">
    <citation type="submission" date="2020-05" db="EMBL/GenBank/DDBJ databases">
        <title>Complete genome sequence of Bradyrhizobium diazoefficiens XF1 isolated from soybean nodule.</title>
        <authorList>
            <person name="Noda R."/>
            <person name="Kakizaki K."/>
            <person name="Minamisawa K."/>
        </authorList>
    </citation>
    <scope>NUCLEOTIDE SEQUENCE</scope>
    <source>
        <strain evidence="2">XF1</strain>
    </source>
</reference>
<reference evidence="4" key="2">
    <citation type="submission" date="2020-05" db="EMBL/GenBank/DDBJ databases">
        <title>Complete genome sequence of Bradyrhizobium diazoefficiens XF10 isolated from soybean nodule.</title>
        <authorList>
            <person name="Noda R."/>
            <person name="Kakizaki K."/>
            <person name="Minamisawa K."/>
        </authorList>
    </citation>
    <scope>NUCLEOTIDE SEQUENCE</scope>
    <source>
        <strain evidence="4">XF10</strain>
    </source>
</reference>
<evidence type="ECO:0008006" key="5">
    <source>
        <dbReference type="Google" id="ProtNLM"/>
    </source>
</evidence>
<dbReference type="EMBL" id="AP023091">
    <property type="protein sequence ID" value="BCE22086.1"/>
    <property type="molecule type" value="Genomic_DNA"/>
</dbReference>
<reference evidence="3" key="3">
    <citation type="submission" date="2020-05" db="EMBL/GenBank/DDBJ databases">
        <title>Complete genome sequence of Bradyrhizobium diazoefficiens XF4 isolated from soybean nodule.</title>
        <authorList>
            <person name="Noda R."/>
            <person name="Kakizaki K."/>
            <person name="Minamisawa K."/>
        </authorList>
    </citation>
    <scope>NUCLEOTIDE SEQUENCE</scope>
    <source>
        <strain evidence="3">XF4</strain>
    </source>
</reference>
<name>A0A809ZFZ3_9BRAD</name>
<proteinExistence type="predicted"/>
<feature type="region of interest" description="Disordered" evidence="1">
    <location>
        <begin position="85"/>
        <end position="189"/>
    </location>
</feature>
<gene>
    <name evidence="4" type="ORF">XF10B_46650</name>
    <name evidence="2" type="ORF">XF1B_47670</name>
    <name evidence="3" type="ORF">XF4B_47000</name>
</gene>
<protein>
    <recommendedName>
        <fullName evidence="5">Helix-turn-helix domain-containing protein</fullName>
    </recommendedName>
</protein>
<evidence type="ECO:0000313" key="3">
    <source>
        <dbReference type="EMBL" id="BCE48351.1"/>
    </source>
</evidence>
<accession>A0A809ZFZ3</accession>
<dbReference type="AlphaFoldDB" id="A0A809ZFZ3"/>
<evidence type="ECO:0000256" key="1">
    <source>
        <dbReference type="SAM" id="MobiDB-lite"/>
    </source>
</evidence>
<dbReference type="EMBL" id="AP023099">
    <property type="protein sequence ID" value="BCE91867.1"/>
    <property type="molecule type" value="Genomic_DNA"/>
</dbReference>
<sequence>MSFDAQSWARKIKTGSTLRKAVLMSIANRANDADGACWPSQQRIADEVEACVRAVRNAMTDLEDMNLIRRVKRRDTTDMIYLNMTEPAAGSSEEPPASRSGGSARKTAANDNDKDRNDVPRQEMPQAEASDSGGDRNDVPLGEESGAGDHRHDVPPNLSDEPTLNPSGEPKANRKKARKTAPWPEDYREQFWKLYPKKRGDSRKDAWVKLDKIHNDDEVEFIDLMAGLRHYAERMNAQVKDDPNNERFIAAASVWLNKARWETESAPARPRGRPGMAI</sequence>
<feature type="compositionally biased region" description="Basic and acidic residues" evidence="1">
    <location>
        <begin position="111"/>
        <end position="121"/>
    </location>
</feature>
<evidence type="ECO:0000313" key="4">
    <source>
        <dbReference type="EMBL" id="BCE91867.1"/>
    </source>
</evidence>
<dbReference type="EMBL" id="AP023094">
    <property type="protein sequence ID" value="BCE48351.1"/>
    <property type="molecule type" value="Genomic_DNA"/>
</dbReference>
<evidence type="ECO:0000313" key="2">
    <source>
        <dbReference type="EMBL" id="BCE22086.1"/>
    </source>
</evidence>